<dbReference type="Pfam" id="PF02518">
    <property type="entry name" value="HATPase_c"/>
    <property type="match status" value="1"/>
</dbReference>
<dbReference type="SMART" id="SM00028">
    <property type="entry name" value="TPR"/>
    <property type="match status" value="4"/>
</dbReference>
<dbReference type="SUPFAM" id="SSF55874">
    <property type="entry name" value="ATPase domain of HSP90 chaperone/DNA topoisomerase II/histidine kinase"/>
    <property type="match status" value="1"/>
</dbReference>
<evidence type="ECO:0000256" key="9">
    <source>
        <dbReference type="SAM" id="Coils"/>
    </source>
</evidence>
<dbReference type="Proteomes" id="UP001597112">
    <property type="component" value="Unassembled WGS sequence"/>
</dbReference>
<dbReference type="PANTHER" id="PTHR24421">
    <property type="entry name" value="NITRATE/NITRITE SENSOR PROTEIN NARX-RELATED"/>
    <property type="match status" value="1"/>
</dbReference>
<dbReference type="InterPro" id="IPR011712">
    <property type="entry name" value="Sig_transdc_His_kin_sub3_dim/P"/>
</dbReference>
<dbReference type="InterPro" id="IPR011990">
    <property type="entry name" value="TPR-like_helical_dom_sf"/>
</dbReference>
<dbReference type="InterPro" id="IPR050482">
    <property type="entry name" value="Sensor_HK_TwoCompSys"/>
</dbReference>
<keyword evidence="10" id="KW-0472">Membrane</keyword>
<keyword evidence="4" id="KW-0808">Transferase</keyword>
<evidence type="ECO:0000259" key="12">
    <source>
        <dbReference type="PROSITE" id="PS50109"/>
    </source>
</evidence>
<comment type="caution">
    <text evidence="13">The sequence shown here is derived from an EMBL/GenBank/DDBJ whole genome shotgun (WGS) entry which is preliminary data.</text>
</comment>
<evidence type="ECO:0000256" key="8">
    <source>
        <dbReference type="ARBA" id="ARBA00023012"/>
    </source>
</evidence>
<keyword evidence="6" id="KW-0418">Kinase</keyword>
<feature type="signal peptide" evidence="11">
    <location>
        <begin position="1"/>
        <end position="20"/>
    </location>
</feature>
<dbReference type="Pfam" id="PF07730">
    <property type="entry name" value="HisKA_3"/>
    <property type="match status" value="1"/>
</dbReference>
<evidence type="ECO:0000256" key="1">
    <source>
        <dbReference type="ARBA" id="ARBA00000085"/>
    </source>
</evidence>
<evidence type="ECO:0000256" key="4">
    <source>
        <dbReference type="ARBA" id="ARBA00022679"/>
    </source>
</evidence>
<organism evidence="13 14">
    <name type="scientific">Ohtaekwangia kribbensis</name>
    <dbReference type="NCBI Taxonomy" id="688913"/>
    <lineage>
        <taxon>Bacteria</taxon>
        <taxon>Pseudomonadati</taxon>
        <taxon>Bacteroidota</taxon>
        <taxon>Cytophagia</taxon>
        <taxon>Cytophagales</taxon>
        <taxon>Fulvivirgaceae</taxon>
        <taxon>Ohtaekwangia</taxon>
    </lineage>
</organism>
<keyword evidence="10" id="KW-0812">Transmembrane</keyword>
<dbReference type="PANTHER" id="PTHR24421:SF10">
    <property type="entry name" value="NITRATE_NITRITE SENSOR PROTEIN NARQ"/>
    <property type="match status" value="1"/>
</dbReference>
<protein>
    <recommendedName>
        <fullName evidence="2">histidine kinase</fullName>
        <ecNumber evidence="2">2.7.13.3</ecNumber>
    </recommendedName>
</protein>
<dbReference type="Gene3D" id="1.25.40.10">
    <property type="entry name" value="Tetratricopeptide repeat domain"/>
    <property type="match status" value="2"/>
</dbReference>
<comment type="catalytic activity">
    <reaction evidence="1">
        <text>ATP + protein L-histidine = ADP + protein N-phospho-L-histidine.</text>
        <dbReference type="EC" id="2.7.13.3"/>
    </reaction>
</comment>
<dbReference type="EMBL" id="JBHTKA010000015">
    <property type="protein sequence ID" value="MFD1003318.1"/>
    <property type="molecule type" value="Genomic_DNA"/>
</dbReference>
<evidence type="ECO:0000256" key="6">
    <source>
        <dbReference type="ARBA" id="ARBA00022777"/>
    </source>
</evidence>
<dbReference type="InterPro" id="IPR003594">
    <property type="entry name" value="HATPase_dom"/>
</dbReference>
<evidence type="ECO:0000256" key="11">
    <source>
        <dbReference type="SAM" id="SignalP"/>
    </source>
</evidence>
<dbReference type="PROSITE" id="PS50109">
    <property type="entry name" value="HIS_KIN"/>
    <property type="match status" value="1"/>
</dbReference>
<keyword evidence="3" id="KW-0597">Phosphoprotein</keyword>
<dbReference type="Gene3D" id="3.30.565.10">
    <property type="entry name" value="Histidine kinase-like ATPase, C-terminal domain"/>
    <property type="match status" value="1"/>
</dbReference>
<keyword evidence="5" id="KW-0547">Nucleotide-binding</keyword>
<gene>
    <name evidence="13" type="ORF">ACFQ21_28590</name>
</gene>
<dbReference type="SUPFAM" id="SSF48452">
    <property type="entry name" value="TPR-like"/>
    <property type="match status" value="2"/>
</dbReference>
<sequence>MVYRFVLIGLVMVSAMVSHAQVSYSLGNEGAYIARMQREMAQSGNDSVQAYACLKLSLLYKRTNDTTQARHFLEKGVAAGKQYTFIEAASVYYRAIVHYAPRDINNLEKYILKSDSMLARFSYPEAYRLRSMIYSNYGIIQQVKGNEKGAMDAFTTAATFASKVEDFLLQGKAYKSMAIVFMNANRRDKASSYLEQAIQVLEKLSPDNPLNLVELIESYSIAGENYIYQEEYDVARRAIDAARNALQPYPASNLYVGFYYTEGLYYDKQKKHVRAIESFDKGIEFAGRVGAAHAQNRLTYAKYKALANLKEYRKAIVVLEDLLKSPLVFLQDKKLYYKELYSCYTRLGNEEKALYWADQYIVLSDSLYEIKFQKDIVELETRYKNAENEKKIATLQAETEKATLASRNTRLINWMLILISIFLGITVVFAIILYRNSKRLTQQMALHYQQQIKDGEQKQQIQVARALMQGEEQERKRLAIDLHDGLGGRLAAIKTRLSHIASNRSNGNVHDLHSLQEQLDISSNELRRIARNMMPESLLQLGLEPALKDMCESMTSATTQITFEAFGLDNALPQEKQVNIYRMVQELLTNAIRHAEASEILVQCSQNESVFFITVEDNGKGFTETNNAPRPGIGLGNVRTRVEYLNGKLDIASAEGEGTTINIEFDVTR</sequence>
<evidence type="ECO:0000313" key="13">
    <source>
        <dbReference type="EMBL" id="MFD1003318.1"/>
    </source>
</evidence>
<dbReference type="InterPro" id="IPR005467">
    <property type="entry name" value="His_kinase_dom"/>
</dbReference>
<evidence type="ECO:0000256" key="5">
    <source>
        <dbReference type="ARBA" id="ARBA00022741"/>
    </source>
</evidence>
<feature type="domain" description="Histidine kinase" evidence="12">
    <location>
        <begin position="481"/>
        <end position="669"/>
    </location>
</feature>
<keyword evidence="11" id="KW-0732">Signal</keyword>
<evidence type="ECO:0000313" key="14">
    <source>
        <dbReference type="Proteomes" id="UP001597112"/>
    </source>
</evidence>
<dbReference type="RefSeq" id="WP_377585866.1">
    <property type="nucleotide sequence ID" value="NZ_JBHTKA010000015.1"/>
</dbReference>
<name>A0ABW3KD90_9BACT</name>
<evidence type="ECO:0000256" key="7">
    <source>
        <dbReference type="ARBA" id="ARBA00022840"/>
    </source>
</evidence>
<dbReference type="CDD" id="cd16917">
    <property type="entry name" value="HATPase_UhpB-NarQ-NarX-like"/>
    <property type="match status" value="1"/>
</dbReference>
<evidence type="ECO:0000256" key="2">
    <source>
        <dbReference type="ARBA" id="ARBA00012438"/>
    </source>
</evidence>
<evidence type="ECO:0000256" key="3">
    <source>
        <dbReference type="ARBA" id="ARBA00022553"/>
    </source>
</evidence>
<accession>A0ABW3KD90</accession>
<dbReference type="Gene3D" id="1.20.5.1930">
    <property type="match status" value="1"/>
</dbReference>
<dbReference type="GO" id="GO:0005524">
    <property type="term" value="F:ATP binding"/>
    <property type="evidence" value="ECO:0007669"/>
    <property type="project" value="UniProtKB-KW"/>
</dbReference>
<keyword evidence="9" id="KW-0175">Coiled coil</keyword>
<feature type="transmembrane region" description="Helical" evidence="10">
    <location>
        <begin position="411"/>
        <end position="434"/>
    </location>
</feature>
<feature type="chain" id="PRO_5046282162" description="histidine kinase" evidence="11">
    <location>
        <begin position="21"/>
        <end position="669"/>
    </location>
</feature>
<feature type="coiled-coil region" evidence="9">
    <location>
        <begin position="369"/>
        <end position="403"/>
    </location>
</feature>
<keyword evidence="7 13" id="KW-0067">ATP-binding</keyword>
<evidence type="ECO:0000256" key="10">
    <source>
        <dbReference type="SAM" id="Phobius"/>
    </source>
</evidence>
<dbReference type="InterPro" id="IPR019734">
    <property type="entry name" value="TPR_rpt"/>
</dbReference>
<dbReference type="EC" id="2.7.13.3" evidence="2"/>
<dbReference type="SMART" id="SM00387">
    <property type="entry name" value="HATPase_c"/>
    <property type="match status" value="1"/>
</dbReference>
<proteinExistence type="predicted"/>
<reference evidence="14" key="1">
    <citation type="journal article" date="2019" name="Int. J. Syst. Evol. Microbiol.">
        <title>The Global Catalogue of Microorganisms (GCM) 10K type strain sequencing project: providing services to taxonomists for standard genome sequencing and annotation.</title>
        <authorList>
            <consortium name="The Broad Institute Genomics Platform"/>
            <consortium name="The Broad Institute Genome Sequencing Center for Infectious Disease"/>
            <person name="Wu L."/>
            <person name="Ma J."/>
        </authorList>
    </citation>
    <scope>NUCLEOTIDE SEQUENCE [LARGE SCALE GENOMIC DNA]</scope>
    <source>
        <strain evidence="14">CCUG 58938</strain>
    </source>
</reference>
<keyword evidence="8" id="KW-0902">Two-component regulatory system</keyword>
<dbReference type="InterPro" id="IPR036890">
    <property type="entry name" value="HATPase_C_sf"/>
</dbReference>
<keyword evidence="14" id="KW-1185">Reference proteome</keyword>
<keyword evidence="10" id="KW-1133">Transmembrane helix</keyword>